<keyword evidence="6 8" id="KW-0472">Membrane</keyword>
<feature type="transmembrane region" description="Helical" evidence="8">
    <location>
        <begin position="117"/>
        <end position="140"/>
    </location>
</feature>
<dbReference type="InterPro" id="IPR026961">
    <property type="entry name" value="PGG_dom"/>
</dbReference>
<dbReference type="Proteomes" id="UP000289340">
    <property type="component" value="Chromosome 7"/>
</dbReference>
<keyword evidence="4 8" id="KW-1133">Transmembrane helix</keyword>
<feature type="transmembrane region" description="Helical" evidence="8">
    <location>
        <begin position="160"/>
        <end position="182"/>
    </location>
</feature>
<feature type="domain" description="PGG" evidence="9">
    <location>
        <begin position="19"/>
        <end position="143"/>
    </location>
</feature>
<reference evidence="10 11" key="1">
    <citation type="submission" date="2018-09" db="EMBL/GenBank/DDBJ databases">
        <title>A high-quality reference genome of wild soybean provides a powerful tool to mine soybean genomes.</title>
        <authorList>
            <person name="Xie M."/>
            <person name="Chung C.Y.L."/>
            <person name="Li M.-W."/>
            <person name="Wong F.-L."/>
            <person name="Chan T.-F."/>
            <person name="Lam H.-M."/>
        </authorList>
    </citation>
    <scope>NUCLEOTIDE SEQUENCE [LARGE SCALE GENOMIC DNA]</scope>
    <source>
        <strain evidence="11">cv. W05</strain>
        <tissue evidence="10">Hypocotyl of etiolated seedlings</tissue>
    </source>
</reference>
<comment type="subcellular location">
    <subcellularLocation>
        <location evidence="1">Membrane</location>
        <topology evidence="1">Multi-pass membrane protein</topology>
    </subcellularLocation>
</comment>
<protein>
    <recommendedName>
        <fullName evidence="9">PGG domain-containing protein</fullName>
    </recommendedName>
</protein>
<evidence type="ECO:0000256" key="2">
    <source>
        <dbReference type="ARBA" id="ARBA00022692"/>
    </source>
</evidence>
<dbReference type="Gramene" id="XM_028383338.1">
    <property type="protein sequence ID" value="XP_028239139.1"/>
    <property type="gene ID" value="LOC114418148"/>
</dbReference>
<accession>A0A445JRZ9</accession>
<name>A0A445JRZ9_GLYSO</name>
<keyword evidence="3" id="KW-0677">Repeat</keyword>
<organism evidence="10 11">
    <name type="scientific">Glycine soja</name>
    <name type="common">Wild soybean</name>
    <dbReference type="NCBI Taxonomy" id="3848"/>
    <lineage>
        <taxon>Eukaryota</taxon>
        <taxon>Viridiplantae</taxon>
        <taxon>Streptophyta</taxon>
        <taxon>Embryophyta</taxon>
        <taxon>Tracheophyta</taxon>
        <taxon>Spermatophyta</taxon>
        <taxon>Magnoliopsida</taxon>
        <taxon>eudicotyledons</taxon>
        <taxon>Gunneridae</taxon>
        <taxon>Pentapetalae</taxon>
        <taxon>rosids</taxon>
        <taxon>fabids</taxon>
        <taxon>Fabales</taxon>
        <taxon>Fabaceae</taxon>
        <taxon>Papilionoideae</taxon>
        <taxon>50 kb inversion clade</taxon>
        <taxon>NPAAA clade</taxon>
        <taxon>indigoferoid/millettioid clade</taxon>
        <taxon>Phaseoleae</taxon>
        <taxon>Glycine</taxon>
        <taxon>Glycine subgen. Soja</taxon>
    </lineage>
</organism>
<evidence type="ECO:0000256" key="8">
    <source>
        <dbReference type="SAM" id="Phobius"/>
    </source>
</evidence>
<evidence type="ECO:0000256" key="3">
    <source>
        <dbReference type="ARBA" id="ARBA00022737"/>
    </source>
</evidence>
<evidence type="ECO:0000256" key="7">
    <source>
        <dbReference type="SAM" id="MobiDB-lite"/>
    </source>
</evidence>
<evidence type="ECO:0000313" key="11">
    <source>
        <dbReference type="Proteomes" id="UP000289340"/>
    </source>
</evidence>
<sequence>MMSNSKQKKKLKAHKKKDEWLKDMRGNLSLLATVIATMTFQSAINPPGGIRPASETGEITCPDTSKNITVPCPGEAVLSVLKADTYNSFLYCNTICFASSLAVCLLLVSGLPLNNRFFIWFFSICMCITLTALTLTYLYGLQMVTPNDVWDNSLFSMVGVVIFIWIILLGIVVIFLSLRLLFWIVTKCRNKKQTEQGEDQNQSKQEDPKQSTGEDAT</sequence>
<keyword evidence="2 8" id="KW-0812">Transmembrane</keyword>
<gene>
    <name evidence="10" type="ORF">D0Y65_016792</name>
</gene>
<dbReference type="PANTHER" id="PTHR24186">
    <property type="entry name" value="PROTEIN PHOSPHATASE 1 REGULATORY SUBUNIT"/>
    <property type="match status" value="1"/>
</dbReference>
<dbReference type="PANTHER" id="PTHR24186:SF37">
    <property type="entry name" value="PGG DOMAIN-CONTAINING PROTEIN"/>
    <property type="match status" value="1"/>
</dbReference>
<dbReference type="EMBL" id="QZWG01000007">
    <property type="protein sequence ID" value="RZC01201.1"/>
    <property type="molecule type" value="Genomic_DNA"/>
</dbReference>
<evidence type="ECO:0000313" key="10">
    <source>
        <dbReference type="EMBL" id="RZC01201.1"/>
    </source>
</evidence>
<keyword evidence="11" id="KW-1185">Reference proteome</keyword>
<dbReference type="Pfam" id="PF13962">
    <property type="entry name" value="PGG"/>
    <property type="match status" value="1"/>
</dbReference>
<feature type="transmembrane region" description="Helical" evidence="8">
    <location>
        <begin position="88"/>
        <end position="108"/>
    </location>
</feature>
<dbReference type="EMBL" id="QZWG01000007">
    <property type="protein sequence ID" value="RZC01200.1"/>
    <property type="molecule type" value="Genomic_DNA"/>
</dbReference>
<feature type="region of interest" description="Disordered" evidence="7">
    <location>
        <begin position="193"/>
        <end position="217"/>
    </location>
</feature>
<evidence type="ECO:0000256" key="4">
    <source>
        <dbReference type="ARBA" id="ARBA00022989"/>
    </source>
</evidence>
<evidence type="ECO:0000256" key="1">
    <source>
        <dbReference type="ARBA" id="ARBA00004141"/>
    </source>
</evidence>
<evidence type="ECO:0000256" key="5">
    <source>
        <dbReference type="ARBA" id="ARBA00023043"/>
    </source>
</evidence>
<evidence type="ECO:0000256" key="6">
    <source>
        <dbReference type="ARBA" id="ARBA00023136"/>
    </source>
</evidence>
<dbReference type="Gramene" id="XM_028383339.1">
    <property type="protein sequence ID" value="XP_028239140.1"/>
    <property type="gene ID" value="LOC114418148"/>
</dbReference>
<comment type="caution">
    <text evidence="10">The sequence shown here is derived from an EMBL/GenBank/DDBJ whole genome shotgun (WGS) entry which is preliminary data.</text>
</comment>
<keyword evidence="5" id="KW-0040">ANK repeat</keyword>
<evidence type="ECO:0000259" key="9">
    <source>
        <dbReference type="Pfam" id="PF13962"/>
    </source>
</evidence>
<dbReference type="AlphaFoldDB" id="A0A445JRZ9"/>
<dbReference type="GO" id="GO:0005886">
    <property type="term" value="C:plasma membrane"/>
    <property type="evidence" value="ECO:0007669"/>
    <property type="project" value="TreeGrafter"/>
</dbReference>
<proteinExistence type="predicted"/>